<dbReference type="InterPro" id="IPR019376">
    <property type="entry name" value="Myeloid_leukemia_factor"/>
</dbReference>
<proteinExistence type="inferred from homology"/>
<evidence type="ECO:0000313" key="6">
    <source>
        <dbReference type="Proteomes" id="UP000695022"/>
    </source>
</evidence>
<dbReference type="RefSeq" id="XP_014666512.1">
    <property type="nucleotide sequence ID" value="XM_014811026.1"/>
</dbReference>
<reference evidence="7" key="1">
    <citation type="submission" date="2025-08" db="UniProtKB">
        <authorList>
            <consortium name="RefSeq"/>
        </authorList>
    </citation>
    <scope>IDENTIFICATION</scope>
</reference>
<keyword evidence="3" id="KW-0963">Cytoplasm</keyword>
<evidence type="ECO:0000256" key="3">
    <source>
        <dbReference type="ARBA" id="ARBA00022490"/>
    </source>
</evidence>
<evidence type="ECO:0000313" key="7">
    <source>
        <dbReference type="RefSeq" id="XP_014666512.1"/>
    </source>
</evidence>
<dbReference type="GeneID" id="106808339"/>
<feature type="compositionally biased region" description="Basic and acidic residues" evidence="5">
    <location>
        <begin position="219"/>
        <end position="252"/>
    </location>
</feature>
<feature type="region of interest" description="Disordered" evidence="5">
    <location>
        <begin position="218"/>
        <end position="274"/>
    </location>
</feature>
<gene>
    <name evidence="7" type="primary">LOC106808339</name>
</gene>
<evidence type="ECO:0000256" key="5">
    <source>
        <dbReference type="SAM" id="MobiDB-lite"/>
    </source>
</evidence>
<evidence type="ECO:0000256" key="4">
    <source>
        <dbReference type="ARBA" id="ARBA00022553"/>
    </source>
</evidence>
<organism evidence="6 7">
    <name type="scientific">Priapulus caudatus</name>
    <name type="common">Priapulid worm</name>
    <dbReference type="NCBI Taxonomy" id="37621"/>
    <lineage>
        <taxon>Eukaryota</taxon>
        <taxon>Metazoa</taxon>
        <taxon>Ecdysozoa</taxon>
        <taxon>Scalidophora</taxon>
        <taxon>Priapulida</taxon>
        <taxon>Priapulimorpha</taxon>
        <taxon>Priapulimorphida</taxon>
        <taxon>Priapulidae</taxon>
        <taxon>Priapulus</taxon>
    </lineage>
</organism>
<dbReference type="Proteomes" id="UP000695022">
    <property type="component" value="Unplaced"/>
</dbReference>
<keyword evidence="4" id="KW-0597">Phosphoprotein</keyword>
<dbReference type="PANTHER" id="PTHR13105">
    <property type="entry name" value="MYELOID LEUKEMIA FACTOR"/>
    <property type="match status" value="1"/>
</dbReference>
<keyword evidence="6" id="KW-1185">Reference proteome</keyword>
<sequence>MFGSMLRDFEEDPFLSLSRPHMQQMDNMFRSMADPFAFAPMLTYPDTRPQYPRSTDMVPFGSMFGGFDSMFSNMRNMFNNVERGIAQMGNDPNSHCYTQSTFMSYSSDGAGKPQVYEATKSTRMAPGGVKETRHSVRDTARGEQKLSIGHHLGDRAHIVQRAHDINTGSDEEQEFINIDEEEAEEFDSEWREKTHTHNAHRYGSAISPSRRLAIEPVQSEDRIASTEREHVEQRPEKNVRIVEPPRPKDSYRKHSNHKKGSGKTRKSYDHRRHF</sequence>
<evidence type="ECO:0000256" key="2">
    <source>
        <dbReference type="ARBA" id="ARBA00008332"/>
    </source>
</evidence>
<feature type="compositionally biased region" description="Basic residues" evidence="5">
    <location>
        <begin position="253"/>
        <end position="274"/>
    </location>
</feature>
<comment type="subcellular location">
    <subcellularLocation>
        <location evidence="1">Cytoplasm</location>
    </subcellularLocation>
</comment>
<name>A0ABM1E2U1_PRICU</name>
<dbReference type="Pfam" id="PF10248">
    <property type="entry name" value="Mlf1IP"/>
    <property type="match status" value="1"/>
</dbReference>
<protein>
    <submittedName>
        <fullName evidence="7">LOW QUALITY PROTEIN: myeloid leukemia factor 2-like</fullName>
    </submittedName>
</protein>
<comment type="similarity">
    <text evidence="2">Belongs to the MLF family.</text>
</comment>
<evidence type="ECO:0000256" key="1">
    <source>
        <dbReference type="ARBA" id="ARBA00004496"/>
    </source>
</evidence>
<accession>A0ABM1E2U1</accession>